<name>A0A3Q0RBF4_AMPCI</name>
<dbReference type="SUPFAM" id="SSF57302">
    <property type="entry name" value="Snake toxin-like"/>
    <property type="match status" value="1"/>
</dbReference>
<reference evidence="1" key="2">
    <citation type="submission" date="2025-09" db="UniProtKB">
        <authorList>
            <consortium name="Ensembl"/>
        </authorList>
    </citation>
    <scope>IDENTIFICATION</scope>
</reference>
<proteinExistence type="predicted"/>
<keyword evidence="2" id="KW-1185">Reference proteome</keyword>
<dbReference type="GeneTree" id="ENSGT00940000177553"/>
<dbReference type="Proteomes" id="UP000261340">
    <property type="component" value="Unplaced"/>
</dbReference>
<evidence type="ECO:0000313" key="1">
    <source>
        <dbReference type="Ensembl" id="ENSACIP00000009484.1"/>
    </source>
</evidence>
<organism evidence="1 2">
    <name type="scientific">Amphilophus citrinellus</name>
    <name type="common">Midas cichlid</name>
    <name type="synonym">Cichlasoma citrinellum</name>
    <dbReference type="NCBI Taxonomy" id="61819"/>
    <lineage>
        <taxon>Eukaryota</taxon>
        <taxon>Metazoa</taxon>
        <taxon>Chordata</taxon>
        <taxon>Craniata</taxon>
        <taxon>Vertebrata</taxon>
        <taxon>Euteleostomi</taxon>
        <taxon>Actinopterygii</taxon>
        <taxon>Neopterygii</taxon>
        <taxon>Teleostei</taxon>
        <taxon>Neoteleostei</taxon>
        <taxon>Acanthomorphata</taxon>
        <taxon>Ovalentaria</taxon>
        <taxon>Cichlomorphae</taxon>
        <taxon>Cichliformes</taxon>
        <taxon>Cichlidae</taxon>
        <taxon>New World cichlids</taxon>
        <taxon>Cichlasomatinae</taxon>
        <taxon>Heroini</taxon>
        <taxon>Amphilophus</taxon>
    </lineage>
</organism>
<dbReference type="Gene3D" id="2.10.60.10">
    <property type="entry name" value="CD59"/>
    <property type="match status" value="1"/>
</dbReference>
<evidence type="ECO:0000313" key="2">
    <source>
        <dbReference type="Proteomes" id="UP000261340"/>
    </source>
</evidence>
<dbReference type="Ensembl" id="ENSACIT00000009766.1">
    <property type="protein sequence ID" value="ENSACIP00000009484.1"/>
    <property type="gene ID" value="ENSACIG00000007442.1"/>
</dbReference>
<dbReference type="InterPro" id="IPR045860">
    <property type="entry name" value="Snake_toxin-like_sf"/>
</dbReference>
<protein>
    <submittedName>
        <fullName evidence="1">Uncharacterized protein</fullName>
    </submittedName>
</protein>
<sequence length="110" mass="11670">MGSPLQCPRVDLPGEAEECDFHVVGASLNSFPYPCHKESPQHIWMTLHNRGCLSSSLCNQTVSGSLLGANYTITRDCCYTDLCNGASSVQLPLTAALGTALAASLSPWAL</sequence>
<reference evidence="1" key="1">
    <citation type="submission" date="2025-08" db="UniProtKB">
        <authorList>
            <consortium name="Ensembl"/>
        </authorList>
    </citation>
    <scope>IDENTIFICATION</scope>
</reference>
<accession>A0A3Q0RBF4</accession>
<dbReference type="AlphaFoldDB" id="A0A3Q0RBF4"/>